<evidence type="ECO:0000313" key="2">
    <source>
        <dbReference type="EMBL" id="KAJ4127846.1"/>
    </source>
</evidence>
<reference evidence="2" key="1">
    <citation type="submission" date="2022-09" db="EMBL/GenBank/DDBJ databases">
        <title>Fusarium specimens isolated from Avocado Roots.</title>
        <authorList>
            <person name="Stajich J."/>
            <person name="Roper C."/>
            <person name="Heimlech-Rivalta G."/>
        </authorList>
    </citation>
    <scope>NUCLEOTIDE SEQUENCE</scope>
    <source>
        <strain evidence="2">CF00095</strain>
    </source>
</reference>
<feature type="compositionally biased region" description="Basic and acidic residues" evidence="1">
    <location>
        <begin position="81"/>
        <end position="105"/>
    </location>
</feature>
<feature type="compositionally biased region" description="Polar residues" evidence="1">
    <location>
        <begin position="114"/>
        <end position="126"/>
    </location>
</feature>
<accession>A0ABQ8R5V0</accession>
<comment type="caution">
    <text evidence="2">The sequence shown here is derived from an EMBL/GenBank/DDBJ whole genome shotgun (WGS) entry which is preliminary data.</text>
</comment>
<keyword evidence="3" id="KW-1185">Reference proteome</keyword>
<organism evidence="2 3">
    <name type="scientific">Fusarium equiseti</name>
    <name type="common">Fusarium scirpi</name>
    <dbReference type="NCBI Taxonomy" id="61235"/>
    <lineage>
        <taxon>Eukaryota</taxon>
        <taxon>Fungi</taxon>
        <taxon>Dikarya</taxon>
        <taxon>Ascomycota</taxon>
        <taxon>Pezizomycotina</taxon>
        <taxon>Sordariomycetes</taxon>
        <taxon>Hypocreomycetidae</taxon>
        <taxon>Hypocreales</taxon>
        <taxon>Nectriaceae</taxon>
        <taxon>Fusarium</taxon>
        <taxon>Fusarium incarnatum-equiseti species complex</taxon>
    </lineage>
</organism>
<evidence type="ECO:0000256" key="1">
    <source>
        <dbReference type="SAM" id="MobiDB-lite"/>
    </source>
</evidence>
<dbReference type="EMBL" id="JAOQBH010000012">
    <property type="protein sequence ID" value="KAJ4127846.1"/>
    <property type="molecule type" value="Genomic_DNA"/>
</dbReference>
<feature type="compositionally biased region" description="Basic and acidic residues" evidence="1">
    <location>
        <begin position="1"/>
        <end position="18"/>
    </location>
</feature>
<proteinExistence type="predicted"/>
<feature type="region of interest" description="Disordered" evidence="1">
    <location>
        <begin position="1"/>
        <end position="134"/>
    </location>
</feature>
<evidence type="ECO:0000313" key="3">
    <source>
        <dbReference type="Proteomes" id="UP001152024"/>
    </source>
</evidence>
<gene>
    <name evidence="2" type="ORF">NW768_008124</name>
</gene>
<feature type="compositionally biased region" description="Basic and acidic residues" evidence="1">
    <location>
        <begin position="36"/>
        <end position="68"/>
    </location>
</feature>
<dbReference type="Proteomes" id="UP001152024">
    <property type="component" value="Unassembled WGS sequence"/>
</dbReference>
<protein>
    <submittedName>
        <fullName evidence="2">Uncharacterized protein</fullName>
    </submittedName>
</protein>
<name>A0ABQ8R5V0_FUSEQ</name>
<sequence>MTFNVDDRDIRLSGKNSEDPETQSVRSYAVRLNGKNSEELARPKDESINDKSSPDSRKAERVRRDQIRDSINALDAGQQNKAREVESQRRQVWDQNHEEQKRKADLAGIGKESPQVNDQDSPNSQPRWWEKIVL</sequence>